<sequence length="73" mass="8635">MLDALVAFEILKFFFQNILYEQELLISKKVILATCHILNDRSMYANMFLQQHETPLIMPKWLGYKYAIPVTLI</sequence>
<reference evidence="1 2" key="1">
    <citation type="journal article" date="2020" name="Mol. Biol. Evol.">
        <title>Distinct Expression and Methylation Patterns for Genes with Different Fates following a Single Whole-Genome Duplication in Flowering Plants.</title>
        <authorList>
            <person name="Shi T."/>
            <person name="Rahmani R.S."/>
            <person name="Gugger P.F."/>
            <person name="Wang M."/>
            <person name="Li H."/>
            <person name="Zhang Y."/>
            <person name="Li Z."/>
            <person name="Wang Q."/>
            <person name="Van de Peer Y."/>
            <person name="Marchal K."/>
            <person name="Chen J."/>
        </authorList>
    </citation>
    <scope>NUCLEOTIDE SEQUENCE [LARGE SCALE GENOMIC DNA]</scope>
    <source>
        <tissue evidence="1">Leaf</tissue>
    </source>
</reference>
<evidence type="ECO:0000313" key="1">
    <source>
        <dbReference type="EMBL" id="DAD22883.1"/>
    </source>
</evidence>
<gene>
    <name evidence="1" type="ORF">HUJ06_024346</name>
</gene>
<name>A0A822XT47_NELNU</name>
<organism evidence="1 2">
    <name type="scientific">Nelumbo nucifera</name>
    <name type="common">Sacred lotus</name>
    <dbReference type="NCBI Taxonomy" id="4432"/>
    <lineage>
        <taxon>Eukaryota</taxon>
        <taxon>Viridiplantae</taxon>
        <taxon>Streptophyta</taxon>
        <taxon>Embryophyta</taxon>
        <taxon>Tracheophyta</taxon>
        <taxon>Spermatophyta</taxon>
        <taxon>Magnoliopsida</taxon>
        <taxon>Proteales</taxon>
        <taxon>Nelumbonaceae</taxon>
        <taxon>Nelumbo</taxon>
    </lineage>
</organism>
<comment type="caution">
    <text evidence="1">The sequence shown here is derived from an EMBL/GenBank/DDBJ whole genome shotgun (WGS) entry which is preliminary data.</text>
</comment>
<dbReference type="EMBL" id="DUZY01000001">
    <property type="protein sequence ID" value="DAD22883.1"/>
    <property type="molecule type" value="Genomic_DNA"/>
</dbReference>
<dbReference type="AlphaFoldDB" id="A0A822XT47"/>
<dbReference type="Proteomes" id="UP000607653">
    <property type="component" value="Unassembled WGS sequence"/>
</dbReference>
<protein>
    <submittedName>
        <fullName evidence="1">Uncharacterized protein</fullName>
    </submittedName>
</protein>
<keyword evidence="2" id="KW-1185">Reference proteome</keyword>
<evidence type="ECO:0000313" key="2">
    <source>
        <dbReference type="Proteomes" id="UP000607653"/>
    </source>
</evidence>
<proteinExistence type="predicted"/>
<accession>A0A822XT47</accession>